<sequence length="115" mass="12556">MDDGNEQTALGVDRNTQVLAVVVRDGSSFLVHRRVDNGELLQRFQCCASKERQEGELDTFASKEIILGPIPQSSNARDVNFDNAGQLGCGLQGLDHALSDDLAQTRHLFSAATQR</sequence>
<reference evidence="1" key="1">
    <citation type="submission" date="2020-05" db="EMBL/GenBank/DDBJ databases">
        <authorList>
            <person name="Chiriac C."/>
            <person name="Salcher M."/>
            <person name="Ghai R."/>
            <person name="Kavagutti S V."/>
        </authorList>
    </citation>
    <scope>NUCLEOTIDE SEQUENCE</scope>
</reference>
<dbReference type="AlphaFoldDB" id="A0A6J6C107"/>
<protein>
    <submittedName>
        <fullName evidence="1">Unannotated protein</fullName>
    </submittedName>
</protein>
<accession>A0A6J6C107</accession>
<proteinExistence type="predicted"/>
<evidence type="ECO:0000313" key="1">
    <source>
        <dbReference type="EMBL" id="CAB4544804.1"/>
    </source>
</evidence>
<dbReference type="EMBL" id="CAEZSO010000111">
    <property type="protein sequence ID" value="CAB4544804.1"/>
    <property type="molecule type" value="Genomic_DNA"/>
</dbReference>
<gene>
    <name evidence="1" type="ORF">UFOPK1446_00633</name>
</gene>
<name>A0A6J6C107_9ZZZZ</name>
<organism evidence="1">
    <name type="scientific">freshwater metagenome</name>
    <dbReference type="NCBI Taxonomy" id="449393"/>
    <lineage>
        <taxon>unclassified sequences</taxon>
        <taxon>metagenomes</taxon>
        <taxon>ecological metagenomes</taxon>
    </lineage>
</organism>